<dbReference type="EMBL" id="PDDX01000001">
    <property type="protein sequence ID" value="PHI32007.1"/>
    <property type="molecule type" value="Genomic_DNA"/>
</dbReference>
<reference evidence="3" key="2">
    <citation type="submission" date="2017-09" db="EMBL/GenBank/DDBJ databases">
        <title>FDA dAtabase for Regulatory Grade micrObial Sequences (FDA-ARGOS): Supporting development and validation of Infectious Disease Dx tests.</title>
        <authorList>
            <person name="Minogue T."/>
            <person name="Wolcott M."/>
            <person name="Wasieloski L."/>
            <person name="Aguilar W."/>
            <person name="Moore D."/>
            <person name="Tallon L."/>
            <person name="Sadzewicz L."/>
            <person name="Ott S."/>
            <person name="Zhao X."/>
            <person name="Nagaraj S."/>
            <person name="Vavikolanu K."/>
            <person name="Aluvathingal J."/>
            <person name="Nadendla S."/>
            <person name="Sichtig H."/>
        </authorList>
    </citation>
    <scope>NUCLEOTIDE SEQUENCE [LARGE SCALE GENOMIC DNA]</scope>
    <source>
        <strain evidence="3">FDAARGOS_387</strain>
    </source>
</reference>
<dbReference type="InterPro" id="IPR021248">
    <property type="entry name" value="DUF2787"/>
</dbReference>
<dbReference type="Gene3D" id="3.10.450.430">
    <property type="entry name" value="Protein of unknown function DUF2787"/>
    <property type="match status" value="1"/>
</dbReference>
<dbReference type="PANTHER" id="PTHR38978">
    <property type="entry name" value="DUF2787 DOMAIN-CONTAINING PROTEIN"/>
    <property type="match status" value="1"/>
</dbReference>
<accession>A0A2C6DS28</accession>
<dbReference type="RefSeq" id="WP_029095925.1">
    <property type="nucleotide sequence ID" value="NZ_CAADJA010000002.1"/>
</dbReference>
<gene>
    <name evidence="1" type="ORF">CRN84_23130</name>
    <name evidence="2" type="ORF">NCTC12282_06279</name>
</gene>
<dbReference type="EMBL" id="CAADJA010000002">
    <property type="protein sequence ID" value="VFS53068.1"/>
    <property type="molecule type" value="Genomic_DNA"/>
</dbReference>
<evidence type="ECO:0000313" key="4">
    <source>
        <dbReference type="Proteomes" id="UP000373449"/>
    </source>
</evidence>
<dbReference type="Pfam" id="PF10980">
    <property type="entry name" value="DUF2787"/>
    <property type="match status" value="1"/>
</dbReference>
<evidence type="ECO:0000313" key="1">
    <source>
        <dbReference type="EMBL" id="PHI32007.1"/>
    </source>
</evidence>
<dbReference type="OrthoDB" id="5589278at2"/>
<name>A0A2C6DS28_9GAMM</name>
<dbReference type="AlphaFoldDB" id="A0A2C6DS28"/>
<sequence>MNIIHQENYTLPVSQKLIDLLYQEMGEIPPMRHKLFGVSFIFRDIHYTPNKGGYHPVEIRLIRQNDQWYFDYITDLSYQGTVYPELEKELDFSWPQRYVFHAGVGDLPHQQGCELFELWQTNFLSYWRMGVYISTIVWEN</sequence>
<dbReference type="Proteomes" id="UP000224974">
    <property type="component" value="Unassembled WGS sequence"/>
</dbReference>
<dbReference type="PANTHER" id="PTHR38978:SF2">
    <property type="entry name" value="DUF2787 DOMAIN-CONTAINING PROTEIN"/>
    <property type="match status" value="1"/>
</dbReference>
<evidence type="ECO:0000313" key="2">
    <source>
        <dbReference type="EMBL" id="VFS53068.1"/>
    </source>
</evidence>
<reference evidence="2 4" key="3">
    <citation type="submission" date="2019-03" db="EMBL/GenBank/DDBJ databases">
        <authorList>
            <consortium name="Pathogen Informatics"/>
        </authorList>
    </citation>
    <scope>NUCLEOTIDE SEQUENCE [LARGE SCALE GENOMIC DNA]</scope>
    <source>
        <strain evidence="2 4">NCTC12282</strain>
    </source>
</reference>
<protein>
    <submittedName>
        <fullName evidence="1">DUF2787 domain-containing protein</fullName>
    </submittedName>
    <submittedName>
        <fullName evidence="2">Protein of uncharacterized function (DUF2787)</fullName>
    </submittedName>
</protein>
<proteinExistence type="predicted"/>
<organism evidence="1 3">
    <name type="scientific">Budvicia aquatica</name>
    <dbReference type="NCBI Taxonomy" id="82979"/>
    <lineage>
        <taxon>Bacteria</taxon>
        <taxon>Pseudomonadati</taxon>
        <taxon>Pseudomonadota</taxon>
        <taxon>Gammaproteobacteria</taxon>
        <taxon>Enterobacterales</taxon>
        <taxon>Budviciaceae</taxon>
        <taxon>Budvicia</taxon>
    </lineage>
</organism>
<evidence type="ECO:0000313" key="3">
    <source>
        <dbReference type="Proteomes" id="UP000224974"/>
    </source>
</evidence>
<reference evidence="1" key="1">
    <citation type="submission" date="2017-09" db="EMBL/GenBank/DDBJ databases">
        <title>FDA dAtabase for Regulatory Grade micrObial Sequences (FDA-ARGOS): Supporting development and validation of Infectious Disease Dx tests.</title>
        <authorList>
            <person name="Minogue T."/>
            <person name="Wolcott M."/>
            <person name="Wasieloski L."/>
            <person name="Aguilar W."/>
            <person name="Moore D."/>
            <person name="Tallon L.J."/>
            <person name="Sadzewicz L."/>
            <person name="Ott S."/>
            <person name="Zhao X."/>
            <person name="Nagaraj S."/>
            <person name="Vavikolanu K."/>
            <person name="Aluvathingal J."/>
            <person name="Nadendla S."/>
            <person name="Sichtig H."/>
        </authorList>
    </citation>
    <scope>NUCLEOTIDE SEQUENCE</scope>
    <source>
        <strain evidence="1">FDAARGOS_387</strain>
    </source>
</reference>
<keyword evidence="3" id="KW-1185">Reference proteome</keyword>
<dbReference type="STRING" id="1111728.GCA_000427805_04068"/>
<dbReference type="Proteomes" id="UP000373449">
    <property type="component" value="Unassembled WGS sequence"/>
</dbReference>